<feature type="domain" description="Pyrrolo-quinoline quinone repeat" evidence="2">
    <location>
        <begin position="227"/>
        <end position="352"/>
    </location>
</feature>
<dbReference type="SMART" id="SM00564">
    <property type="entry name" value="PQQ"/>
    <property type="match status" value="5"/>
</dbReference>
<evidence type="ECO:0000313" key="4">
    <source>
        <dbReference type="Proteomes" id="UP000676506"/>
    </source>
</evidence>
<keyword evidence="4" id="KW-1185">Reference proteome</keyword>
<organism evidence="3 4">
    <name type="scientific">Chloracidobacterium validum</name>
    <dbReference type="NCBI Taxonomy" id="2821543"/>
    <lineage>
        <taxon>Bacteria</taxon>
        <taxon>Pseudomonadati</taxon>
        <taxon>Acidobacteriota</taxon>
        <taxon>Terriglobia</taxon>
        <taxon>Terriglobales</taxon>
        <taxon>Acidobacteriaceae</taxon>
        <taxon>Chloracidobacterium</taxon>
    </lineage>
</organism>
<feature type="signal peptide" evidence="1">
    <location>
        <begin position="1"/>
        <end position="27"/>
    </location>
</feature>
<name>A0ABX8BAL3_9BACT</name>
<protein>
    <submittedName>
        <fullName evidence="3">PQQ-like beta-propeller repeat protein</fullName>
    </submittedName>
</protein>
<feature type="chain" id="PRO_5046523628" evidence="1">
    <location>
        <begin position="28"/>
        <end position="373"/>
    </location>
</feature>
<dbReference type="InterPro" id="IPR015943">
    <property type="entry name" value="WD40/YVTN_repeat-like_dom_sf"/>
</dbReference>
<gene>
    <name evidence="3" type="ORF">J8C06_04550</name>
</gene>
<dbReference type="InterPro" id="IPR002372">
    <property type="entry name" value="PQQ_rpt_dom"/>
</dbReference>
<dbReference type="InterPro" id="IPR011047">
    <property type="entry name" value="Quinoprotein_ADH-like_sf"/>
</dbReference>
<reference evidence="3 4" key="1">
    <citation type="submission" date="2021-03" db="EMBL/GenBank/DDBJ databases">
        <title>Genomic and phenotypic characterization of Chloracidobacterium isolates provides evidence for multiple species.</title>
        <authorList>
            <person name="Saini M.K."/>
            <person name="Costas A.M.G."/>
            <person name="Tank M."/>
            <person name="Bryant D.A."/>
        </authorList>
    </citation>
    <scope>NUCLEOTIDE SEQUENCE [LARGE SCALE GENOMIC DNA]</scope>
    <source>
        <strain evidence="3 4">BV2-C</strain>
    </source>
</reference>
<dbReference type="Gene3D" id="2.130.10.10">
    <property type="entry name" value="YVTN repeat-like/Quinoprotein amine dehydrogenase"/>
    <property type="match status" value="2"/>
</dbReference>
<sequence>MMHSHRAWRWLCCAALLLVVGSALVHAQQRPRLTTILNGRATVPLQPLSTVWLYLEADGARQEPLVTERAVYVPLRSGKVIALARQDGARLWETSPGVALTANLYRLGNRLVACASRPAADGVGAMGIVRWLDLETGVVQREITLSSPITSNLVSDGARLYARLGEKAIVALDPDTFSITWQVDGDFTEALACDRDLVVVSTPSGELWSLRAVDGSRQWRCFLGARPGPATGDDKWVYCGTERGEVVAIQRTTGRIQWRRRTGGAITAPPLVYSNWVLVASYDNFLYALDGQTGELRWRQQMAGRLTRQPTWLTDATFAVAALDDREITIVNSSDGRVVARWRLDTERVFSALHISNGLVVMGTERGIAAVKL</sequence>
<keyword evidence="1" id="KW-0732">Signal</keyword>
<feature type="domain" description="Pyrrolo-quinoline quinone repeat" evidence="2">
    <location>
        <begin position="126"/>
        <end position="224"/>
    </location>
</feature>
<dbReference type="RefSeq" id="WP_211429599.1">
    <property type="nucleotide sequence ID" value="NZ_CP072648.1"/>
</dbReference>
<dbReference type="PANTHER" id="PTHR34512:SF30">
    <property type="entry name" value="OUTER MEMBRANE PROTEIN ASSEMBLY FACTOR BAMB"/>
    <property type="match status" value="1"/>
</dbReference>
<dbReference type="SUPFAM" id="SSF50998">
    <property type="entry name" value="Quinoprotein alcohol dehydrogenase-like"/>
    <property type="match status" value="1"/>
</dbReference>
<evidence type="ECO:0000313" key="3">
    <source>
        <dbReference type="EMBL" id="QUW03709.1"/>
    </source>
</evidence>
<evidence type="ECO:0000256" key="1">
    <source>
        <dbReference type="SAM" id="SignalP"/>
    </source>
</evidence>
<dbReference type="EMBL" id="CP072648">
    <property type="protein sequence ID" value="QUW03709.1"/>
    <property type="molecule type" value="Genomic_DNA"/>
</dbReference>
<dbReference type="PANTHER" id="PTHR34512">
    <property type="entry name" value="CELL SURFACE PROTEIN"/>
    <property type="match status" value="1"/>
</dbReference>
<dbReference type="Pfam" id="PF13360">
    <property type="entry name" value="PQQ_2"/>
    <property type="match status" value="2"/>
</dbReference>
<proteinExistence type="predicted"/>
<dbReference type="Proteomes" id="UP000676506">
    <property type="component" value="Chromosome 1"/>
</dbReference>
<evidence type="ECO:0000259" key="2">
    <source>
        <dbReference type="Pfam" id="PF13360"/>
    </source>
</evidence>
<accession>A0ABX8BAL3</accession>
<dbReference type="InterPro" id="IPR018391">
    <property type="entry name" value="PQQ_b-propeller_rpt"/>
</dbReference>